<dbReference type="AlphaFoldDB" id="A0A109UW85"/>
<gene>
    <name evidence="7" type="ORF">AW171_hschr2217</name>
</gene>
<organism evidence="7 8">
    <name type="scientific">Eremothecium sinecaudum</name>
    <dbReference type="NCBI Taxonomy" id="45286"/>
    <lineage>
        <taxon>Eukaryota</taxon>
        <taxon>Fungi</taxon>
        <taxon>Dikarya</taxon>
        <taxon>Ascomycota</taxon>
        <taxon>Saccharomycotina</taxon>
        <taxon>Saccharomycetes</taxon>
        <taxon>Saccharomycetales</taxon>
        <taxon>Saccharomycetaceae</taxon>
        <taxon>Eremothecium</taxon>
    </lineage>
</organism>
<evidence type="ECO:0000313" key="8">
    <source>
        <dbReference type="Proteomes" id="UP000243052"/>
    </source>
</evidence>
<evidence type="ECO:0000256" key="2">
    <source>
        <dbReference type="ARBA" id="ARBA00022737"/>
    </source>
</evidence>
<dbReference type="InterPro" id="IPR035979">
    <property type="entry name" value="RBD_domain_sf"/>
</dbReference>
<feature type="domain" description="RRM" evidence="6">
    <location>
        <begin position="98"/>
        <end position="175"/>
    </location>
</feature>
<keyword evidence="8" id="KW-1185">Reference proteome</keyword>
<dbReference type="RefSeq" id="XP_017985699.1">
    <property type="nucleotide sequence ID" value="XM_018130205.1"/>
</dbReference>
<feature type="domain" description="RRM" evidence="6">
    <location>
        <begin position="7"/>
        <end position="86"/>
    </location>
</feature>
<proteinExistence type="predicted"/>
<comment type="subcellular location">
    <subcellularLocation>
        <location evidence="1">Nucleus</location>
    </subcellularLocation>
</comment>
<evidence type="ECO:0000256" key="4">
    <source>
        <dbReference type="ARBA" id="ARBA00023242"/>
    </source>
</evidence>
<dbReference type="SMART" id="SM00360">
    <property type="entry name" value="RRM"/>
    <property type="match status" value="2"/>
</dbReference>
<keyword evidence="3 5" id="KW-0694">RNA-binding</keyword>
<dbReference type="PANTHER" id="PTHR48030:SF3">
    <property type="entry name" value="SPLICING FACTOR 3B SUBUNIT 4"/>
    <property type="match status" value="1"/>
</dbReference>
<dbReference type="InterPro" id="IPR012677">
    <property type="entry name" value="Nucleotide-bd_a/b_plait_sf"/>
</dbReference>
<dbReference type="GeneID" id="28721857"/>
<name>A0A109UW85_9SACH</name>
<dbReference type="FunFam" id="3.30.70.330:FF:000895">
    <property type="entry name" value="Hsh49p"/>
    <property type="match status" value="1"/>
</dbReference>
<evidence type="ECO:0000256" key="5">
    <source>
        <dbReference type="PROSITE-ProRule" id="PRU00176"/>
    </source>
</evidence>
<dbReference type="STRING" id="45286.A0A109UW85"/>
<dbReference type="GO" id="GO:0005730">
    <property type="term" value="C:nucleolus"/>
    <property type="evidence" value="ECO:0007669"/>
    <property type="project" value="TreeGrafter"/>
</dbReference>
<sequence>MDQNNSCTIYVGNLDSEVTKQCLYELFVQMGPVARIRYPKDKVKQEYQGFAFIEYYKESDCDFAIKSLNNNVSLYGKVLKVRRTLENNKNIAPIITGAKLFVKNLDNTVDLQLLQKLFGKFGRMPLQPEIFTLKGGTLRCAYVYYTTFKDSDQALAKLNNQIVANKVISIDYAFKDGKPGEKHGDEIERLLDAEAQKHGVLDR</sequence>
<evidence type="ECO:0000313" key="7">
    <source>
        <dbReference type="EMBL" id="AMD18703.1"/>
    </source>
</evidence>
<dbReference type="Pfam" id="PF00076">
    <property type="entry name" value="RRM_1"/>
    <property type="match status" value="2"/>
</dbReference>
<dbReference type="Proteomes" id="UP000243052">
    <property type="component" value="Chromosome ii"/>
</dbReference>
<dbReference type="PROSITE" id="PS50102">
    <property type="entry name" value="RRM"/>
    <property type="match status" value="2"/>
</dbReference>
<dbReference type="PANTHER" id="PTHR48030">
    <property type="entry name" value="SPLICING FACTOR 3B SUBUNIT 4"/>
    <property type="match status" value="1"/>
</dbReference>
<dbReference type="EMBL" id="CP014242">
    <property type="protein sequence ID" value="AMD18703.1"/>
    <property type="molecule type" value="Genomic_DNA"/>
</dbReference>
<protein>
    <submittedName>
        <fullName evidence="7">HBL199Cp</fullName>
    </submittedName>
</protein>
<evidence type="ECO:0000259" key="6">
    <source>
        <dbReference type="PROSITE" id="PS50102"/>
    </source>
</evidence>
<keyword evidence="2" id="KW-0677">Repeat</keyword>
<dbReference type="OrthoDB" id="10259687at2759"/>
<dbReference type="InterPro" id="IPR000504">
    <property type="entry name" value="RRM_dom"/>
</dbReference>
<reference evidence="7 8" key="1">
    <citation type="submission" date="2016-01" db="EMBL/GenBank/DDBJ databases">
        <title>Genome sequence of the yeast Holleya sinecauda.</title>
        <authorList>
            <person name="Dietrich F.S."/>
        </authorList>
    </citation>
    <scope>NUCLEOTIDE SEQUENCE [LARGE SCALE GENOMIC DNA]</scope>
    <source>
        <strain evidence="7 8">ATCC 58844</strain>
    </source>
</reference>
<dbReference type="InterPro" id="IPR052084">
    <property type="entry name" value="SF3B4_spliceosome_assoc"/>
</dbReference>
<keyword evidence="4" id="KW-0539">Nucleus</keyword>
<dbReference type="Gene3D" id="3.30.70.330">
    <property type="match status" value="2"/>
</dbReference>
<dbReference type="SUPFAM" id="SSF54928">
    <property type="entry name" value="RNA-binding domain, RBD"/>
    <property type="match status" value="1"/>
</dbReference>
<evidence type="ECO:0000256" key="3">
    <source>
        <dbReference type="ARBA" id="ARBA00022884"/>
    </source>
</evidence>
<dbReference type="GO" id="GO:0000398">
    <property type="term" value="P:mRNA splicing, via spliceosome"/>
    <property type="evidence" value="ECO:0007669"/>
    <property type="project" value="UniProtKB-ARBA"/>
</dbReference>
<dbReference type="GO" id="GO:0048026">
    <property type="term" value="P:positive regulation of mRNA splicing, via spliceosome"/>
    <property type="evidence" value="ECO:0007669"/>
    <property type="project" value="TreeGrafter"/>
</dbReference>
<dbReference type="GO" id="GO:0005686">
    <property type="term" value="C:U2 snRNP"/>
    <property type="evidence" value="ECO:0007669"/>
    <property type="project" value="UniProtKB-ARBA"/>
</dbReference>
<dbReference type="GO" id="GO:0003723">
    <property type="term" value="F:RNA binding"/>
    <property type="evidence" value="ECO:0007669"/>
    <property type="project" value="UniProtKB-UniRule"/>
</dbReference>
<evidence type="ECO:0000256" key="1">
    <source>
        <dbReference type="ARBA" id="ARBA00004123"/>
    </source>
</evidence>
<accession>A0A109UW85</accession>
<dbReference type="GO" id="GO:0071011">
    <property type="term" value="C:precatalytic spliceosome"/>
    <property type="evidence" value="ECO:0007669"/>
    <property type="project" value="TreeGrafter"/>
</dbReference>